<protein>
    <submittedName>
        <fullName evidence="2">Uncharacterized protein</fullName>
    </submittedName>
</protein>
<evidence type="ECO:0000256" key="1">
    <source>
        <dbReference type="SAM" id="MobiDB-lite"/>
    </source>
</evidence>
<feature type="compositionally biased region" description="Low complexity" evidence="1">
    <location>
        <begin position="1"/>
        <end position="14"/>
    </location>
</feature>
<comment type="caution">
    <text evidence="2">The sequence shown here is derived from an EMBL/GenBank/DDBJ whole genome shotgun (WGS) entry which is preliminary data.</text>
</comment>
<gene>
    <name evidence="2" type="ORF">DEO45_03270</name>
</gene>
<evidence type="ECO:0000313" key="3">
    <source>
        <dbReference type="Proteomes" id="UP000252387"/>
    </source>
</evidence>
<organism evidence="2 3">
    <name type="scientific">Rhodanobacter denitrificans</name>
    <dbReference type="NCBI Taxonomy" id="666685"/>
    <lineage>
        <taxon>Bacteria</taxon>
        <taxon>Pseudomonadati</taxon>
        <taxon>Pseudomonadota</taxon>
        <taxon>Gammaproteobacteria</taxon>
        <taxon>Lysobacterales</taxon>
        <taxon>Rhodanobacteraceae</taxon>
        <taxon>Rhodanobacter</taxon>
    </lineage>
</organism>
<reference evidence="2 3" key="1">
    <citation type="submission" date="2018-05" db="EMBL/GenBank/DDBJ databases">
        <title>Draft genome sequence of Rhodanobacter denitrificans Yn1 isolated from gold copper mine.</title>
        <authorList>
            <person name="Yang N."/>
            <person name="Mazhar H.S."/>
            <person name="Rensing C."/>
        </authorList>
    </citation>
    <scope>NUCLEOTIDE SEQUENCE [LARGE SCALE GENOMIC DNA]</scope>
    <source>
        <strain evidence="2 3">Yn1</strain>
    </source>
</reference>
<dbReference type="Proteomes" id="UP000252387">
    <property type="component" value="Unassembled WGS sequence"/>
</dbReference>
<sequence>MDAAAAPDTMPMPARARHKPAAVQTPHAHRRSAPRHFLPGESTDRRHPQRELPPKLRSERREP</sequence>
<feature type="compositionally biased region" description="Basic and acidic residues" evidence="1">
    <location>
        <begin position="42"/>
        <end position="63"/>
    </location>
</feature>
<feature type="region of interest" description="Disordered" evidence="1">
    <location>
        <begin position="1"/>
        <end position="63"/>
    </location>
</feature>
<proteinExistence type="predicted"/>
<dbReference type="EMBL" id="QFWQ01000003">
    <property type="protein sequence ID" value="RCS30800.1"/>
    <property type="molecule type" value="Genomic_DNA"/>
</dbReference>
<name>A0A368KFX1_9GAMM</name>
<keyword evidence="3" id="KW-1185">Reference proteome</keyword>
<dbReference type="AlphaFoldDB" id="A0A368KFX1"/>
<evidence type="ECO:0000313" key="2">
    <source>
        <dbReference type="EMBL" id="RCS30800.1"/>
    </source>
</evidence>
<accession>A0A368KFX1</accession>